<sequence length="1061" mass="115206">MTHRPTIEELLDRAVTAINRGDRATADALAGQVLAVDRSNPDAEGLLDSPRDGGEIRRLTILFADLVDSTALSTRIEPEVYRTVVGHYRDEVLRIVNRYEGHIGSTKGDGLLAVFGHPTAHEDDASRAVAAGLDIIREVGQLSERVRRRFGFDIAVRVGVHRGLVYLDVAQDDVYGLGANLAARMCSLADPGAVAVSKAIEQLVGDDYELAECAPTLVKGVDEPVAHFRVVGERDTAAVTHGPIVGREAELARLHQAWSQARAGVLGTPGIVLSGEGGIGKSRLVGSVLDLAERDEAAVVRLFGSPFHTHVGLRPVRRLLERNCGIKRGSDAATALQQLTAEILDRGLAAAALVPLLAPVLGISPASGYRPNTANATRLYEQIAEAVRDYLLACAGPGPGLIVFEDLHWYDEDTIAVLEALLRGKHGRALVLITDRELPALRTNPEIIALKPLDDAEADELIRALHPQLADRARKQVRKRCDGIPLYIEEVVAKLKEQSTDASSSTQVPDTLYEALIARVRSSERSKLVVEAAALTGGLIDRRLLRSVVEMDQQEVDAILDELTRGRVLQPVSKNHWRFHHELLREVAAELSPPSVQRRLHIRIADALAAGAPDGTPEWPLIAHHYEKAEKYDDAASAYREAAANARQRGALVESQSHLARALDNVERLPAGHTRDEHEVDIRLERAFLASAAGGHASAAAAAEFERCLLLVSDRPGVALYATFTGLWSYYATRGDLRRAAQLVEALRSRLSGMPDWYRAATDAAAGSLQVFRGEFNSARATLEAAALALESLDSAEIEGAWFAPNDPVAATYTFVGLTRFLQGDLAGAEESFAKGRRRCQTLSFPHGPFTLCYGHTIESLIRTEAGQTDRAAGLLGEVATIGQQSGFDEWVMIAASATATTNSRGSDVGADRAAADQEAHIQALTTVVETWREADLKSFLCWYDAALAQALLVAGRKDAARMRIDVALQMADQTDWHIYDAELLRIRALTHDAPEARAADLRAAVEIARNQGALVFELRAVADMFRFDGEQHRAELLTVLGRFPADQDWPDLARLRALVG</sequence>
<evidence type="ECO:0000313" key="4">
    <source>
        <dbReference type="EMBL" id="CAJ1508127.1"/>
    </source>
</evidence>
<evidence type="ECO:0000256" key="2">
    <source>
        <dbReference type="ARBA" id="ARBA00022840"/>
    </source>
</evidence>
<dbReference type="SUPFAM" id="SSF52540">
    <property type="entry name" value="P-loop containing nucleoside triphosphate hydrolases"/>
    <property type="match status" value="1"/>
</dbReference>
<dbReference type="PANTHER" id="PTHR16305:SF28">
    <property type="entry name" value="GUANYLATE CYCLASE DOMAIN-CONTAINING PROTEIN"/>
    <property type="match status" value="1"/>
</dbReference>
<keyword evidence="1" id="KW-0547">Nucleotide-binding</keyword>
<protein>
    <submittedName>
        <fullName evidence="4">Adenylate/guanylate cyclase domain-containing protein</fullName>
    </submittedName>
</protein>
<dbReference type="Gene3D" id="3.30.70.1230">
    <property type="entry name" value="Nucleotide cyclase"/>
    <property type="match status" value="1"/>
</dbReference>
<feature type="domain" description="Guanylate cyclase" evidence="3">
    <location>
        <begin position="60"/>
        <end position="186"/>
    </location>
</feature>
<dbReference type="Pfam" id="PF13191">
    <property type="entry name" value="AAA_16"/>
    <property type="match status" value="1"/>
</dbReference>
<dbReference type="RefSeq" id="WP_308479102.1">
    <property type="nucleotide sequence ID" value="NZ_OY726397.1"/>
</dbReference>
<dbReference type="SMART" id="SM00044">
    <property type="entry name" value="CYCc"/>
    <property type="match status" value="1"/>
</dbReference>
<dbReference type="InterPro" id="IPR027417">
    <property type="entry name" value="P-loop_NTPase"/>
</dbReference>
<dbReference type="InterPro" id="IPR041664">
    <property type="entry name" value="AAA_16"/>
</dbReference>
<dbReference type="InterPro" id="IPR001054">
    <property type="entry name" value="A/G_cyclase"/>
</dbReference>
<dbReference type="Proteomes" id="UP001190465">
    <property type="component" value="Chromosome"/>
</dbReference>
<name>A0ABM9M0W4_9MYCO</name>
<keyword evidence="5" id="KW-1185">Reference proteome</keyword>
<proteinExistence type="predicted"/>
<dbReference type="SUPFAM" id="SSF55073">
    <property type="entry name" value="Nucleotide cyclase"/>
    <property type="match status" value="1"/>
</dbReference>
<keyword evidence="2" id="KW-0067">ATP-binding</keyword>
<evidence type="ECO:0000313" key="5">
    <source>
        <dbReference type="Proteomes" id="UP001190465"/>
    </source>
</evidence>
<reference evidence="4 5" key="1">
    <citation type="submission" date="2023-08" db="EMBL/GenBank/DDBJ databases">
        <authorList>
            <person name="Folkvardsen B D."/>
            <person name="Norman A."/>
        </authorList>
    </citation>
    <scope>NUCLEOTIDE SEQUENCE [LARGE SCALE GENOMIC DNA]</scope>
    <source>
        <strain evidence="4 5">Mu0053</strain>
    </source>
</reference>
<dbReference type="EMBL" id="OY726397">
    <property type="protein sequence ID" value="CAJ1508127.1"/>
    <property type="molecule type" value="Genomic_DNA"/>
</dbReference>
<dbReference type="CDD" id="cd07302">
    <property type="entry name" value="CHD"/>
    <property type="match status" value="1"/>
</dbReference>
<accession>A0ABM9M0W4</accession>
<gene>
    <name evidence="4" type="ORF">MU0053_003742</name>
</gene>
<dbReference type="Pfam" id="PF00211">
    <property type="entry name" value="Guanylate_cyc"/>
    <property type="match status" value="1"/>
</dbReference>
<evidence type="ECO:0000256" key="1">
    <source>
        <dbReference type="ARBA" id="ARBA00022741"/>
    </source>
</evidence>
<dbReference type="PANTHER" id="PTHR16305">
    <property type="entry name" value="TESTICULAR SOLUBLE ADENYLYL CYCLASE"/>
    <property type="match status" value="1"/>
</dbReference>
<organism evidence="4 5">
    <name type="scientific">[Mycobacterium] burgundiense</name>
    <dbReference type="NCBI Taxonomy" id="3064286"/>
    <lineage>
        <taxon>Bacteria</taxon>
        <taxon>Bacillati</taxon>
        <taxon>Actinomycetota</taxon>
        <taxon>Actinomycetes</taxon>
        <taxon>Mycobacteriales</taxon>
        <taxon>Mycobacteriaceae</taxon>
        <taxon>Mycolicibacterium</taxon>
    </lineage>
</organism>
<evidence type="ECO:0000259" key="3">
    <source>
        <dbReference type="PROSITE" id="PS50125"/>
    </source>
</evidence>
<dbReference type="InterPro" id="IPR029787">
    <property type="entry name" value="Nucleotide_cyclase"/>
</dbReference>
<dbReference type="PROSITE" id="PS50125">
    <property type="entry name" value="GUANYLATE_CYCLASE_2"/>
    <property type="match status" value="1"/>
</dbReference>